<sequence>MWLAFVRQWQGSKAWLHGKVKGEVQTIERDLGTVSDSESSGSSCDDSPNLMEERVEDFEMVEQEEAVEEQRVVGEGVRGQ</sequence>
<dbReference type="EMBL" id="SMOL01000753">
    <property type="protein sequence ID" value="KAB2599647.1"/>
    <property type="molecule type" value="Genomic_DNA"/>
</dbReference>
<reference evidence="2" key="2">
    <citation type="submission" date="2019-10" db="EMBL/GenBank/DDBJ databases">
        <title>A de novo genome assembly of a pear dwarfing rootstock.</title>
        <authorList>
            <person name="Wang F."/>
            <person name="Wang J."/>
            <person name="Li S."/>
            <person name="Zhang Y."/>
            <person name="Fang M."/>
            <person name="Ma L."/>
            <person name="Zhao Y."/>
            <person name="Jiang S."/>
        </authorList>
    </citation>
    <scope>NUCLEOTIDE SEQUENCE [LARGE SCALE GENOMIC DNA]</scope>
</reference>
<evidence type="ECO:0000313" key="2">
    <source>
        <dbReference type="Proteomes" id="UP000327157"/>
    </source>
</evidence>
<dbReference type="Proteomes" id="UP000327157">
    <property type="component" value="Chromosome 13"/>
</dbReference>
<dbReference type="AlphaFoldDB" id="A0A5N5F9M5"/>
<name>A0A5N5F9M5_9ROSA</name>
<keyword evidence="2" id="KW-1185">Reference proteome</keyword>
<accession>A0A5N5F9M5</accession>
<protein>
    <submittedName>
        <fullName evidence="1">Uncharacterized protein</fullName>
    </submittedName>
</protein>
<comment type="caution">
    <text evidence="1">The sequence shown here is derived from an EMBL/GenBank/DDBJ whole genome shotgun (WGS) entry which is preliminary data.</text>
</comment>
<proteinExistence type="predicted"/>
<organism evidence="1 2">
    <name type="scientific">Pyrus ussuriensis x Pyrus communis</name>
    <dbReference type="NCBI Taxonomy" id="2448454"/>
    <lineage>
        <taxon>Eukaryota</taxon>
        <taxon>Viridiplantae</taxon>
        <taxon>Streptophyta</taxon>
        <taxon>Embryophyta</taxon>
        <taxon>Tracheophyta</taxon>
        <taxon>Spermatophyta</taxon>
        <taxon>Magnoliopsida</taxon>
        <taxon>eudicotyledons</taxon>
        <taxon>Gunneridae</taxon>
        <taxon>Pentapetalae</taxon>
        <taxon>rosids</taxon>
        <taxon>fabids</taxon>
        <taxon>Rosales</taxon>
        <taxon>Rosaceae</taxon>
        <taxon>Amygdaloideae</taxon>
        <taxon>Maleae</taxon>
        <taxon>Pyrus</taxon>
    </lineage>
</organism>
<reference evidence="1 2" key="3">
    <citation type="submission" date="2019-11" db="EMBL/GenBank/DDBJ databases">
        <title>A de novo genome assembly of a pear dwarfing rootstock.</title>
        <authorList>
            <person name="Wang F."/>
            <person name="Wang J."/>
            <person name="Li S."/>
            <person name="Zhang Y."/>
            <person name="Fang M."/>
            <person name="Ma L."/>
            <person name="Zhao Y."/>
            <person name="Jiang S."/>
        </authorList>
    </citation>
    <scope>NUCLEOTIDE SEQUENCE [LARGE SCALE GENOMIC DNA]</scope>
    <source>
        <strain evidence="1">S2</strain>
        <tissue evidence="1">Leaf</tissue>
    </source>
</reference>
<reference evidence="1 2" key="1">
    <citation type="submission" date="2019-09" db="EMBL/GenBank/DDBJ databases">
        <authorList>
            <person name="Ou C."/>
        </authorList>
    </citation>
    <scope>NUCLEOTIDE SEQUENCE [LARGE SCALE GENOMIC DNA]</scope>
    <source>
        <strain evidence="1">S2</strain>
        <tissue evidence="1">Leaf</tissue>
    </source>
</reference>
<evidence type="ECO:0000313" key="1">
    <source>
        <dbReference type="EMBL" id="KAB2599647.1"/>
    </source>
</evidence>
<gene>
    <name evidence="1" type="ORF">D8674_009918</name>
</gene>